<accession>A0A1E5JVP9</accession>
<comment type="caution">
    <text evidence="2">The sequence shown here is derived from an EMBL/GenBank/DDBJ whole genome shotgun (WGS) entry which is preliminary data.</text>
</comment>
<dbReference type="STRING" id="45071.Lpar_1473"/>
<dbReference type="Proteomes" id="UP000095229">
    <property type="component" value="Unassembled WGS sequence"/>
</dbReference>
<protein>
    <submittedName>
        <fullName evidence="2">Uncharacterized protein</fullName>
    </submittedName>
</protein>
<evidence type="ECO:0000313" key="2">
    <source>
        <dbReference type="EMBL" id="OEH48599.1"/>
    </source>
</evidence>
<organism evidence="2 3">
    <name type="scientific">Legionella parisiensis</name>
    <dbReference type="NCBI Taxonomy" id="45071"/>
    <lineage>
        <taxon>Bacteria</taxon>
        <taxon>Pseudomonadati</taxon>
        <taxon>Pseudomonadota</taxon>
        <taxon>Gammaproteobacteria</taxon>
        <taxon>Legionellales</taxon>
        <taxon>Legionellaceae</taxon>
        <taxon>Legionella</taxon>
    </lineage>
</organism>
<gene>
    <name evidence="2" type="ORF">lpari_00357</name>
</gene>
<name>A0A1E5JVP9_9GAMM</name>
<keyword evidence="3" id="KW-1185">Reference proteome</keyword>
<reference evidence="2 3" key="1">
    <citation type="submission" date="2016-02" db="EMBL/GenBank/DDBJ databases">
        <title>Secondary metabolites in Legionella.</title>
        <authorList>
            <person name="Tobias N.J."/>
            <person name="Bode H.B."/>
        </authorList>
    </citation>
    <scope>NUCLEOTIDE SEQUENCE [LARGE SCALE GENOMIC DNA]</scope>
    <source>
        <strain evidence="2 3">DSM 19216</strain>
    </source>
</reference>
<dbReference type="RefSeq" id="WP_058517349.1">
    <property type="nucleotide sequence ID" value="NZ_CAAAIE010000005.1"/>
</dbReference>
<evidence type="ECO:0000256" key="1">
    <source>
        <dbReference type="SAM" id="MobiDB-lite"/>
    </source>
</evidence>
<dbReference type="PATRIC" id="fig|45071.6.peg.1584"/>
<proteinExistence type="predicted"/>
<feature type="region of interest" description="Disordered" evidence="1">
    <location>
        <begin position="430"/>
        <end position="449"/>
    </location>
</feature>
<dbReference type="AlphaFoldDB" id="A0A1E5JVP9"/>
<evidence type="ECO:0000313" key="3">
    <source>
        <dbReference type="Proteomes" id="UP000095229"/>
    </source>
</evidence>
<sequence>MPNPFFVFLKKKHVVKKFTSYQNTEQTRELQLLVASGNKAQYRKREQELNEEGYKFRLTKGTVYEIRDEGETIEVRVAVQVKGFSLNWYFWAPDGLDQYPQDFRDKLYNAAAAAHKEVEDGCDLYLRGSDDLHGKLMHHLPLEFGHNHNHYRLKNNKSYTPKDFNQHMVALAKTEIYQEFFEEGEIEELCKRFEHFYKEWVTKADDMPSPEEQYLSSPSQKLELEDVIELELFAHQQEPCRINMTELKVDYQAARREIERIVREGLTTESLSALLEKVDNEYNEYVAFRKQGGSRGLTPEITDVSKIKGTRYLMKTPGMGRDDKLKKELPDVPGWAHSVQSAIAKARAFMLEDARKRLADTEKSGEEALSTHGDSSVFDPSKEELLVSARPVVVSSDIEAAEGKKAGASAVLDPLKKESGVSEGPVVTALSLSETTTEPKKNQSEVALSQHSASTLLGLLQRENTSTQMKGPVSTNSLNA</sequence>
<dbReference type="EMBL" id="LSOG01000010">
    <property type="protein sequence ID" value="OEH48599.1"/>
    <property type="molecule type" value="Genomic_DNA"/>
</dbReference>
<dbReference type="OrthoDB" id="5633541at2"/>